<evidence type="ECO:0000256" key="2">
    <source>
        <dbReference type="ARBA" id="ARBA00011245"/>
    </source>
</evidence>
<gene>
    <name evidence="4" type="ORF">SAMN05444405_1161</name>
</gene>
<evidence type="ECO:0000256" key="3">
    <source>
        <dbReference type="ARBA" id="ARBA00022837"/>
    </source>
</evidence>
<organism evidence="4 5">
    <name type="scientific">Bacteroides luti</name>
    <dbReference type="NCBI Taxonomy" id="1297750"/>
    <lineage>
        <taxon>Bacteria</taxon>
        <taxon>Pseudomonadati</taxon>
        <taxon>Bacteroidota</taxon>
        <taxon>Bacteroidia</taxon>
        <taxon>Bacteroidales</taxon>
        <taxon>Bacteroidaceae</taxon>
        <taxon>Bacteroides</taxon>
    </lineage>
</organism>
<sequence length="71" mass="7911">MRNNIRTTIIIVVMLCWIGKPFSVLASSDSFSPVDYVNPLIGSQSTYELSTGNTYPAIALPWGMNFWVPQT</sequence>
<dbReference type="RefSeq" id="WP_139261448.1">
    <property type="nucleotide sequence ID" value="NZ_FQTV01000016.1"/>
</dbReference>
<keyword evidence="3" id="KW-0106">Calcium</keyword>
<dbReference type="GO" id="GO:0030246">
    <property type="term" value="F:carbohydrate binding"/>
    <property type="evidence" value="ECO:0007669"/>
    <property type="project" value="InterPro"/>
</dbReference>
<reference evidence="4 5" key="1">
    <citation type="submission" date="2016-11" db="EMBL/GenBank/DDBJ databases">
        <authorList>
            <person name="Jaros S."/>
            <person name="Januszkiewicz K."/>
            <person name="Wedrychowicz H."/>
        </authorList>
    </citation>
    <scope>NUCLEOTIDE SEQUENCE [LARGE SCALE GENOMIC DNA]</scope>
    <source>
        <strain evidence="4 5">DSM 26991</strain>
    </source>
</reference>
<feature type="non-terminal residue" evidence="4">
    <location>
        <position position="71"/>
    </location>
</feature>
<dbReference type="InterPro" id="IPR014718">
    <property type="entry name" value="GH-type_carb-bd"/>
</dbReference>
<dbReference type="STRING" id="1297750.SAMN05444405_1161"/>
<comment type="cofactor">
    <cofactor evidence="1">
        <name>Ca(2+)</name>
        <dbReference type="ChEBI" id="CHEBI:29108"/>
    </cofactor>
</comment>
<name>A0A1M5F8A0_9BACE</name>
<accession>A0A1M5F8A0</accession>
<dbReference type="EMBL" id="FQTV01000016">
    <property type="protein sequence ID" value="SHF87608.1"/>
    <property type="molecule type" value="Genomic_DNA"/>
</dbReference>
<proteinExistence type="predicted"/>
<evidence type="ECO:0000313" key="4">
    <source>
        <dbReference type="EMBL" id="SHF87608.1"/>
    </source>
</evidence>
<dbReference type="Gene3D" id="2.70.98.10">
    <property type="match status" value="1"/>
</dbReference>
<keyword evidence="5" id="KW-1185">Reference proteome</keyword>
<dbReference type="Proteomes" id="UP000184509">
    <property type="component" value="Unassembled WGS sequence"/>
</dbReference>
<evidence type="ECO:0000256" key="1">
    <source>
        <dbReference type="ARBA" id="ARBA00001913"/>
    </source>
</evidence>
<evidence type="ECO:0000313" key="5">
    <source>
        <dbReference type="Proteomes" id="UP000184509"/>
    </source>
</evidence>
<protein>
    <recommendedName>
        <fullName evidence="6">Alpha-1,2-mannosidase</fullName>
    </recommendedName>
</protein>
<dbReference type="AlphaFoldDB" id="A0A1M5F8A0"/>
<comment type="subunit">
    <text evidence="2">Monomer.</text>
</comment>
<evidence type="ECO:0008006" key="6">
    <source>
        <dbReference type="Google" id="ProtNLM"/>
    </source>
</evidence>